<keyword evidence="1" id="KW-0812">Transmembrane</keyword>
<keyword evidence="1" id="KW-0472">Membrane</keyword>
<proteinExistence type="predicted"/>
<comment type="caution">
    <text evidence="2">The sequence shown here is derived from an EMBL/GenBank/DDBJ whole genome shotgun (WGS) entry which is preliminary data.</text>
</comment>
<dbReference type="AlphaFoldDB" id="X0W3Q9"/>
<sequence length="48" mass="5342">MYSAFGLYLSAVGIALVFATLLAIGLLSEVTRRMFLKIEKPLDRKVKP</sequence>
<dbReference type="EMBL" id="BARS01032061">
    <property type="protein sequence ID" value="GAG25195.1"/>
    <property type="molecule type" value="Genomic_DNA"/>
</dbReference>
<evidence type="ECO:0000256" key="1">
    <source>
        <dbReference type="SAM" id="Phobius"/>
    </source>
</evidence>
<evidence type="ECO:0000313" key="2">
    <source>
        <dbReference type="EMBL" id="GAG25195.1"/>
    </source>
</evidence>
<gene>
    <name evidence="2" type="ORF">S01H1_49808</name>
</gene>
<reference evidence="2" key="1">
    <citation type="journal article" date="2014" name="Front. Microbiol.">
        <title>High frequency of phylogenetically diverse reductive dehalogenase-homologous genes in deep subseafloor sedimentary metagenomes.</title>
        <authorList>
            <person name="Kawai M."/>
            <person name="Futagami T."/>
            <person name="Toyoda A."/>
            <person name="Takaki Y."/>
            <person name="Nishi S."/>
            <person name="Hori S."/>
            <person name="Arai W."/>
            <person name="Tsubouchi T."/>
            <person name="Morono Y."/>
            <person name="Uchiyama I."/>
            <person name="Ito T."/>
            <person name="Fujiyama A."/>
            <person name="Inagaki F."/>
            <person name="Takami H."/>
        </authorList>
    </citation>
    <scope>NUCLEOTIDE SEQUENCE</scope>
    <source>
        <strain evidence="2">Expedition CK06-06</strain>
    </source>
</reference>
<protein>
    <submittedName>
        <fullName evidence="2">Uncharacterized protein</fullName>
    </submittedName>
</protein>
<name>X0W3Q9_9ZZZZ</name>
<keyword evidence="1" id="KW-1133">Transmembrane helix</keyword>
<organism evidence="2">
    <name type="scientific">marine sediment metagenome</name>
    <dbReference type="NCBI Taxonomy" id="412755"/>
    <lineage>
        <taxon>unclassified sequences</taxon>
        <taxon>metagenomes</taxon>
        <taxon>ecological metagenomes</taxon>
    </lineage>
</organism>
<feature type="non-terminal residue" evidence="2">
    <location>
        <position position="48"/>
    </location>
</feature>
<feature type="transmembrane region" description="Helical" evidence="1">
    <location>
        <begin position="6"/>
        <end position="27"/>
    </location>
</feature>
<accession>X0W3Q9</accession>